<dbReference type="GO" id="GO:0005737">
    <property type="term" value="C:cytoplasm"/>
    <property type="evidence" value="ECO:0007669"/>
    <property type="project" value="UniProtKB-SubCell"/>
</dbReference>
<evidence type="ECO:0000256" key="1">
    <source>
        <dbReference type="ARBA" id="ARBA00004496"/>
    </source>
</evidence>
<dbReference type="InterPro" id="IPR003593">
    <property type="entry name" value="AAA+_ATPase"/>
</dbReference>
<dbReference type="AlphaFoldDB" id="A0A934NNS2"/>
<evidence type="ECO:0000259" key="6">
    <source>
        <dbReference type="SMART" id="SM00382"/>
    </source>
</evidence>
<dbReference type="InterPro" id="IPR041627">
    <property type="entry name" value="AAA_lid_6"/>
</dbReference>
<evidence type="ECO:0000256" key="5">
    <source>
        <dbReference type="ARBA" id="ARBA00022840"/>
    </source>
</evidence>
<dbReference type="PANTHER" id="PTHR43392">
    <property type="entry name" value="AAA-TYPE ATPASE FAMILY PROTEIN / ANKYRIN REPEAT FAMILY PROTEIN"/>
    <property type="match status" value="1"/>
</dbReference>
<evidence type="ECO:0000313" key="8">
    <source>
        <dbReference type="Proteomes" id="UP000655868"/>
    </source>
</evidence>
<dbReference type="Pfam" id="PF00004">
    <property type="entry name" value="AAA"/>
    <property type="match status" value="1"/>
</dbReference>
<organism evidence="7 8">
    <name type="scientific">Antrihabitans stalagmiti</name>
    <dbReference type="NCBI Taxonomy" id="2799499"/>
    <lineage>
        <taxon>Bacteria</taxon>
        <taxon>Bacillati</taxon>
        <taxon>Actinomycetota</taxon>
        <taxon>Actinomycetes</taxon>
        <taxon>Mycobacteriales</taxon>
        <taxon>Nocardiaceae</taxon>
        <taxon>Antrihabitans</taxon>
    </lineage>
</organism>
<dbReference type="InterPro" id="IPR011990">
    <property type="entry name" value="TPR-like_helical_dom_sf"/>
</dbReference>
<evidence type="ECO:0000256" key="3">
    <source>
        <dbReference type="ARBA" id="ARBA00022490"/>
    </source>
</evidence>
<keyword evidence="3" id="KW-0963">Cytoplasm</keyword>
<dbReference type="SUPFAM" id="SSF52540">
    <property type="entry name" value="P-loop containing nucleoside triphosphate hydrolases"/>
    <property type="match status" value="1"/>
</dbReference>
<dbReference type="InterPro" id="IPR050773">
    <property type="entry name" value="CbxX/CfxQ_RuBisCO_ESX"/>
</dbReference>
<evidence type="ECO:0000313" key="7">
    <source>
        <dbReference type="EMBL" id="MBJ8338577.1"/>
    </source>
</evidence>
<evidence type="ECO:0000256" key="4">
    <source>
        <dbReference type="ARBA" id="ARBA00022741"/>
    </source>
</evidence>
<dbReference type="GO" id="GO:0005524">
    <property type="term" value="F:ATP binding"/>
    <property type="evidence" value="ECO:0007669"/>
    <property type="project" value="UniProtKB-KW"/>
</dbReference>
<dbReference type="SUPFAM" id="SSF48452">
    <property type="entry name" value="TPR-like"/>
    <property type="match status" value="1"/>
</dbReference>
<reference evidence="7" key="1">
    <citation type="submission" date="2020-12" db="EMBL/GenBank/DDBJ databases">
        <title>Antrihabitans popcorni sp. nov. and Antrihabitans auranticaus sp. nov., isolated from a larva cave.</title>
        <authorList>
            <person name="Lee S.D."/>
            <person name="Kim I.S."/>
        </authorList>
    </citation>
    <scope>NUCLEOTIDE SEQUENCE</scope>
    <source>
        <strain evidence="7">YC3-6</strain>
    </source>
</reference>
<sequence length="609" mass="67051">MTDIRQAQRAFDAGVLSLGLTIDGQESPRDLTYAKLAFLRATEWDPGMCDAWLGRAATGEVTSEVLFNLHKTSRTTLFREQRRLGLQRGELGGRFSPGLYIDYPLTDFTQIWLAQAAQLISEREYDEAEQLLNELAHHRVSGAVQSVDREAEDRICAYVRGVLHFTTQRWPDVMSNLAGSAEWDDEYLATGAHVMVGSACAQLGLFGEAIRRLELAEAGPLSSARIDAMFCRGLSLRETGHEDDARSVFEQLYSQEPNFEANAKALRDPKFRLVVTTKELIEARTDRWDPASTPSQDDLDRQDLGEKAAEILAAARAELDRQIGLESVKTQVAKLQSSATLAKVRADKGMASSPRSLHLAFTGPPGTGKTTIARVVAKIYCGLGLLKTDNVVEVKRQDFVGQHLGSTAIKTAKLIDSAMDGVLFIDEAYTLIQTGLSGGDAFGREAVDTLLARMENDRDRLVVIIAGYDGEIDRFLAANDGLASRFAKRVRFDSYAPEELGQIGKVIATARDSDISDDALALLIEACRPLYAQERIDQSGAPRRGIDLAGNGRFIRNVVETAEEEREYRLTADDSIDLTTLDEHTLMRIEAVDMRNALESVLGMLSTAQ</sequence>
<dbReference type="Gene3D" id="3.40.50.300">
    <property type="entry name" value="P-loop containing nucleotide triphosphate hydrolases"/>
    <property type="match status" value="1"/>
</dbReference>
<dbReference type="SMART" id="SM00382">
    <property type="entry name" value="AAA"/>
    <property type="match status" value="1"/>
</dbReference>
<feature type="domain" description="AAA+ ATPase" evidence="6">
    <location>
        <begin position="355"/>
        <end position="537"/>
    </location>
</feature>
<dbReference type="RefSeq" id="WP_199703249.1">
    <property type="nucleotide sequence ID" value="NZ_JAEMNV010000002.1"/>
</dbReference>
<dbReference type="CDD" id="cd00009">
    <property type="entry name" value="AAA"/>
    <property type="match status" value="1"/>
</dbReference>
<comment type="subcellular location">
    <subcellularLocation>
        <location evidence="1">Cytoplasm</location>
    </subcellularLocation>
</comment>
<keyword evidence="8" id="KW-1185">Reference proteome</keyword>
<comment type="caution">
    <text evidence="7">The sequence shown here is derived from an EMBL/GenBank/DDBJ whole genome shotgun (WGS) entry which is preliminary data.</text>
</comment>
<dbReference type="FunFam" id="3.40.50.300:FF:000216">
    <property type="entry name" value="Type VII secretion ATPase EccA"/>
    <property type="match status" value="1"/>
</dbReference>
<gene>
    <name evidence="7" type="primary">eccA</name>
    <name evidence="7" type="ORF">JGU71_06750</name>
</gene>
<dbReference type="Pfam" id="PF21545">
    <property type="entry name" value="T7SS_EccA1_N"/>
    <property type="match status" value="1"/>
</dbReference>
<dbReference type="Proteomes" id="UP000655868">
    <property type="component" value="Unassembled WGS sequence"/>
</dbReference>
<dbReference type="InterPro" id="IPR027417">
    <property type="entry name" value="P-loop_NTPase"/>
</dbReference>
<dbReference type="InterPro" id="IPR023835">
    <property type="entry name" value="T7SS_EccA"/>
</dbReference>
<dbReference type="Gene3D" id="1.25.40.10">
    <property type="entry name" value="Tetratricopeptide repeat domain"/>
    <property type="match status" value="1"/>
</dbReference>
<name>A0A934NNS2_9NOCA</name>
<dbReference type="Pfam" id="PF17866">
    <property type="entry name" value="AAA_lid_6"/>
    <property type="match status" value="1"/>
</dbReference>
<dbReference type="EMBL" id="JAEMNV010000002">
    <property type="protein sequence ID" value="MBJ8338577.1"/>
    <property type="molecule type" value="Genomic_DNA"/>
</dbReference>
<dbReference type="GO" id="GO:0016887">
    <property type="term" value="F:ATP hydrolysis activity"/>
    <property type="evidence" value="ECO:0007669"/>
    <property type="project" value="InterPro"/>
</dbReference>
<dbReference type="PRINTS" id="PR00819">
    <property type="entry name" value="CBXCFQXSUPER"/>
</dbReference>
<comment type="similarity">
    <text evidence="2">Belongs to the CbxX/CfxQ family.</text>
</comment>
<dbReference type="PANTHER" id="PTHR43392:SF2">
    <property type="entry name" value="AAA-TYPE ATPASE FAMILY PROTEIN _ ANKYRIN REPEAT FAMILY PROTEIN"/>
    <property type="match status" value="1"/>
</dbReference>
<dbReference type="InterPro" id="IPR003959">
    <property type="entry name" value="ATPase_AAA_core"/>
</dbReference>
<protein>
    <submittedName>
        <fullName evidence="7">Type VII secretion AAA-ATPase EccA</fullName>
    </submittedName>
</protein>
<dbReference type="InterPro" id="IPR049078">
    <property type="entry name" value="T7SS_EccA1-like_N"/>
</dbReference>
<proteinExistence type="inferred from homology"/>
<dbReference type="NCBIfam" id="TIGR03922">
    <property type="entry name" value="T7SS_EccA"/>
    <property type="match status" value="1"/>
</dbReference>
<keyword evidence="4" id="KW-0547">Nucleotide-binding</keyword>
<dbReference type="Gene3D" id="1.10.8.60">
    <property type="match status" value="1"/>
</dbReference>
<evidence type="ECO:0000256" key="2">
    <source>
        <dbReference type="ARBA" id="ARBA00010378"/>
    </source>
</evidence>
<accession>A0A934NNS2</accession>
<dbReference type="InterPro" id="IPR000641">
    <property type="entry name" value="CbxX/CfxQ"/>
</dbReference>
<keyword evidence="5" id="KW-0067">ATP-binding</keyword>